<reference evidence="1" key="2">
    <citation type="submission" date="2020-09" db="EMBL/GenBank/DDBJ databases">
        <authorList>
            <person name="Sun Q."/>
            <person name="Zhou Y."/>
        </authorList>
    </citation>
    <scope>NUCLEOTIDE SEQUENCE</scope>
    <source>
        <strain evidence="1">CGMCC 4.7306</strain>
    </source>
</reference>
<keyword evidence="2" id="KW-1185">Reference proteome</keyword>
<evidence type="ECO:0000313" key="1">
    <source>
        <dbReference type="EMBL" id="GGL68436.1"/>
    </source>
</evidence>
<dbReference type="Pfam" id="PF04229">
    <property type="entry name" value="GrpB"/>
    <property type="match status" value="1"/>
</dbReference>
<gene>
    <name evidence="1" type="ORF">GCM10011575_28820</name>
</gene>
<accession>A0A917SCZ5</accession>
<organism evidence="1 2">
    <name type="scientific">Microlunatus endophyticus</name>
    <dbReference type="NCBI Taxonomy" id="1716077"/>
    <lineage>
        <taxon>Bacteria</taxon>
        <taxon>Bacillati</taxon>
        <taxon>Actinomycetota</taxon>
        <taxon>Actinomycetes</taxon>
        <taxon>Propionibacteriales</taxon>
        <taxon>Propionibacteriaceae</taxon>
        <taxon>Microlunatus</taxon>
    </lineage>
</organism>
<evidence type="ECO:0000313" key="2">
    <source>
        <dbReference type="Proteomes" id="UP000613840"/>
    </source>
</evidence>
<dbReference type="InterPro" id="IPR043519">
    <property type="entry name" value="NT_sf"/>
</dbReference>
<comment type="caution">
    <text evidence="1">The sequence shown here is derived from an EMBL/GenBank/DDBJ whole genome shotgun (WGS) entry which is preliminary data.</text>
</comment>
<dbReference type="EMBL" id="BMMZ01000006">
    <property type="protein sequence ID" value="GGL68436.1"/>
    <property type="molecule type" value="Genomic_DNA"/>
</dbReference>
<dbReference type="InterPro" id="IPR007344">
    <property type="entry name" value="GrpB/CoaE"/>
</dbReference>
<proteinExistence type="predicted"/>
<dbReference type="Gene3D" id="3.30.460.10">
    <property type="entry name" value="Beta Polymerase, domain 2"/>
    <property type="match status" value="1"/>
</dbReference>
<dbReference type="SUPFAM" id="SSF81301">
    <property type="entry name" value="Nucleotidyltransferase"/>
    <property type="match status" value="1"/>
</dbReference>
<reference evidence="1" key="1">
    <citation type="journal article" date="2014" name="Int. J. Syst. Evol. Microbiol.">
        <title>Complete genome sequence of Corynebacterium casei LMG S-19264T (=DSM 44701T), isolated from a smear-ripened cheese.</title>
        <authorList>
            <consortium name="US DOE Joint Genome Institute (JGI-PGF)"/>
            <person name="Walter F."/>
            <person name="Albersmeier A."/>
            <person name="Kalinowski J."/>
            <person name="Ruckert C."/>
        </authorList>
    </citation>
    <scope>NUCLEOTIDE SEQUENCE</scope>
    <source>
        <strain evidence="1">CGMCC 4.7306</strain>
    </source>
</reference>
<dbReference type="Proteomes" id="UP000613840">
    <property type="component" value="Unassembled WGS sequence"/>
</dbReference>
<dbReference type="AlphaFoldDB" id="A0A917SCZ5"/>
<protein>
    <submittedName>
        <fullName evidence="1">Uncharacterized protein</fullName>
    </submittedName>
</protein>
<sequence>MREDQRRRTHIAHFFTIGQWETCHQRLFRDWLQTHPDDLARYQAVKLGATTGDGSEYMIIKQPVVLDIVNRARAARGLPPIDELDPED</sequence>
<name>A0A917SCZ5_9ACTN</name>